<feature type="binding site" evidence="11">
    <location>
        <position position="32"/>
    </location>
    <ligand>
        <name>substrate</name>
    </ligand>
</feature>
<evidence type="ECO:0000256" key="8">
    <source>
        <dbReference type="ARBA" id="ARBA00022840"/>
    </source>
</evidence>
<dbReference type="GO" id="GO:0008652">
    <property type="term" value="P:amino acid biosynthetic process"/>
    <property type="evidence" value="ECO:0007669"/>
    <property type="project" value="UniProtKB-KW"/>
</dbReference>
<dbReference type="AlphaFoldDB" id="U4KKL4"/>
<dbReference type="GO" id="GO:0005524">
    <property type="term" value="F:ATP binding"/>
    <property type="evidence" value="ECO:0007669"/>
    <property type="project" value="UniProtKB-UniRule"/>
</dbReference>
<evidence type="ECO:0000256" key="5">
    <source>
        <dbReference type="ARBA" id="ARBA00022679"/>
    </source>
</evidence>
<feature type="binding site" evidence="11">
    <location>
        <position position="14"/>
    </location>
    <ligand>
        <name>Mg(2+)</name>
        <dbReference type="ChEBI" id="CHEBI:18420"/>
    </ligand>
</feature>
<evidence type="ECO:0000256" key="10">
    <source>
        <dbReference type="ARBA" id="ARBA00048567"/>
    </source>
</evidence>
<dbReference type="KEGG" id="apal:BN85407220"/>
<keyword evidence="11" id="KW-0479">Metal-binding</keyword>
<comment type="catalytic activity">
    <reaction evidence="10 11">
        <text>shikimate + ATP = 3-phosphoshikimate + ADP + H(+)</text>
        <dbReference type="Rhea" id="RHEA:13121"/>
        <dbReference type="ChEBI" id="CHEBI:15378"/>
        <dbReference type="ChEBI" id="CHEBI:30616"/>
        <dbReference type="ChEBI" id="CHEBI:36208"/>
        <dbReference type="ChEBI" id="CHEBI:145989"/>
        <dbReference type="ChEBI" id="CHEBI:456216"/>
        <dbReference type="EC" id="2.7.1.71"/>
    </reaction>
</comment>
<dbReference type="CDD" id="cd00464">
    <property type="entry name" value="SK"/>
    <property type="match status" value="1"/>
</dbReference>
<feature type="binding site" evidence="11">
    <location>
        <position position="130"/>
    </location>
    <ligand>
        <name>substrate</name>
    </ligand>
</feature>
<dbReference type="RefSeq" id="WP_026658792.1">
    <property type="nucleotide sequence ID" value="NC_022538.1"/>
</dbReference>
<dbReference type="PANTHER" id="PTHR21087:SF16">
    <property type="entry name" value="SHIKIMATE KINASE 1, CHLOROPLASTIC"/>
    <property type="match status" value="1"/>
</dbReference>
<dbReference type="GO" id="GO:0009073">
    <property type="term" value="P:aromatic amino acid family biosynthetic process"/>
    <property type="evidence" value="ECO:0007669"/>
    <property type="project" value="UniProtKB-KW"/>
</dbReference>
<feature type="binding site" evidence="11">
    <location>
        <position position="115"/>
    </location>
    <ligand>
        <name>ATP</name>
        <dbReference type="ChEBI" id="CHEBI:30616"/>
    </ligand>
</feature>
<dbReference type="OrthoDB" id="9800332at2"/>
<evidence type="ECO:0000256" key="2">
    <source>
        <dbReference type="ARBA" id="ARBA00006997"/>
    </source>
</evidence>
<dbReference type="EMBL" id="FO681347">
    <property type="protein sequence ID" value="CCV64299.1"/>
    <property type="molecule type" value="Genomic_DNA"/>
</dbReference>
<dbReference type="SUPFAM" id="SSF52540">
    <property type="entry name" value="P-loop containing nucleoside triphosphate hydrolases"/>
    <property type="match status" value="1"/>
</dbReference>
<keyword evidence="4 11" id="KW-0028">Amino-acid biosynthesis</keyword>
<dbReference type="InterPro" id="IPR031322">
    <property type="entry name" value="Shikimate/glucono_kinase"/>
</dbReference>
<evidence type="ECO:0000256" key="9">
    <source>
        <dbReference type="ARBA" id="ARBA00023141"/>
    </source>
</evidence>
<dbReference type="UniPathway" id="UPA00053">
    <property type="reaction ID" value="UER00088"/>
</dbReference>
<dbReference type="GO" id="GO:0009423">
    <property type="term" value="P:chorismate biosynthetic process"/>
    <property type="evidence" value="ECO:0007669"/>
    <property type="project" value="UniProtKB-UniRule"/>
</dbReference>
<keyword evidence="13" id="KW-1185">Reference proteome</keyword>
<keyword evidence="11" id="KW-0963">Cytoplasm</keyword>
<keyword evidence="7 11" id="KW-0418">Kinase</keyword>
<comment type="pathway">
    <text evidence="1 11">Metabolic intermediate biosynthesis; chorismate biosynthesis; chorismate from D-erythrose 4-phosphate and phosphoenolpyruvate: step 5/7.</text>
</comment>
<comment type="subunit">
    <text evidence="11">Monomer.</text>
</comment>
<dbReference type="STRING" id="1318466.BN85407220"/>
<dbReference type="GO" id="GO:0005829">
    <property type="term" value="C:cytosol"/>
    <property type="evidence" value="ECO:0007669"/>
    <property type="project" value="TreeGrafter"/>
</dbReference>
<evidence type="ECO:0000256" key="1">
    <source>
        <dbReference type="ARBA" id="ARBA00004842"/>
    </source>
</evidence>
<dbReference type="PANTHER" id="PTHR21087">
    <property type="entry name" value="SHIKIMATE KINASE"/>
    <property type="match status" value="1"/>
</dbReference>
<reference evidence="12 13" key="1">
    <citation type="journal article" date="2013" name="J. Mol. Microbiol. Biotechnol.">
        <title>Analysis of the Complete Genomes of Acholeplasma brassicae , A. palmae and A. laidlawii and Their Comparison to the Obligate Parasites from ' Candidatus Phytoplasma'.</title>
        <authorList>
            <person name="Kube M."/>
            <person name="Siewert C."/>
            <person name="Migdoll A.M."/>
            <person name="Duduk B."/>
            <person name="Holz S."/>
            <person name="Rabus R."/>
            <person name="Seemuller E."/>
            <person name="Mitrovic J."/>
            <person name="Muller I."/>
            <person name="Buttner C."/>
            <person name="Reinhardt R."/>
        </authorList>
    </citation>
    <scope>NUCLEOTIDE SEQUENCE [LARGE SCALE GENOMIC DNA]</scope>
    <source>
        <strain evidence="12 13">J233</strain>
    </source>
</reference>
<keyword evidence="5 11" id="KW-0808">Transferase</keyword>
<evidence type="ECO:0000313" key="13">
    <source>
        <dbReference type="Proteomes" id="UP000032740"/>
    </source>
</evidence>
<dbReference type="GO" id="GO:0000287">
    <property type="term" value="F:magnesium ion binding"/>
    <property type="evidence" value="ECO:0007669"/>
    <property type="project" value="UniProtKB-UniRule"/>
</dbReference>
<proteinExistence type="inferred from homology"/>
<dbReference type="Pfam" id="PF01202">
    <property type="entry name" value="SKI"/>
    <property type="match status" value="1"/>
</dbReference>
<evidence type="ECO:0000256" key="3">
    <source>
        <dbReference type="ARBA" id="ARBA00012154"/>
    </source>
</evidence>
<organism evidence="12 13">
    <name type="scientific">Alteracholeplasma palmae (strain ATCC 49389 / J233)</name>
    <name type="common">Acholeplasma palmae</name>
    <dbReference type="NCBI Taxonomy" id="1318466"/>
    <lineage>
        <taxon>Bacteria</taxon>
        <taxon>Bacillati</taxon>
        <taxon>Mycoplasmatota</taxon>
        <taxon>Mollicutes</taxon>
        <taxon>Acholeplasmatales</taxon>
        <taxon>Acholeplasmataceae</taxon>
        <taxon>Acholeplasma</taxon>
    </lineage>
</organism>
<dbReference type="Gene3D" id="3.40.50.300">
    <property type="entry name" value="P-loop containing nucleotide triphosphate hydrolases"/>
    <property type="match status" value="1"/>
</dbReference>
<dbReference type="InterPro" id="IPR000623">
    <property type="entry name" value="Shikimate_kinase/TSH1"/>
</dbReference>
<dbReference type="EC" id="2.7.1.71" evidence="3 11"/>
<evidence type="ECO:0000313" key="12">
    <source>
        <dbReference type="EMBL" id="CCV64299.1"/>
    </source>
</evidence>
<accession>U4KKL4</accession>
<dbReference type="PRINTS" id="PR01100">
    <property type="entry name" value="SHIKIMTKNASE"/>
</dbReference>
<keyword evidence="8 11" id="KW-0067">ATP-binding</keyword>
<feature type="binding site" evidence="11">
    <location>
        <begin position="10"/>
        <end position="15"/>
    </location>
    <ligand>
        <name>ATP</name>
        <dbReference type="ChEBI" id="CHEBI:30616"/>
    </ligand>
</feature>
<keyword evidence="6 11" id="KW-0547">Nucleotide-binding</keyword>
<evidence type="ECO:0000256" key="7">
    <source>
        <dbReference type="ARBA" id="ARBA00022777"/>
    </source>
</evidence>
<keyword evidence="11" id="KW-0460">Magnesium</keyword>
<evidence type="ECO:0000256" key="4">
    <source>
        <dbReference type="ARBA" id="ARBA00022605"/>
    </source>
</evidence>
<dbReference type="InterPro" id="IPR027417">
    <property type="entry name" value="P-loop_NTPase"/>
</dbReference>
<dbReference type="HAMAP" id="MF_00109">
    <property type="entry name" value="Shikimate_kinase"/>
    <property type="match status" value="1"/>
</dbReference>
<dbReference type="GO" id="GO:0004765">
    <property type="term" value="F:shikimate kinase activity"/>
    <property type="evidence" value="ECO:0007669"/>
    <property type="project" value="UniProtKB-UniRule"/>
</dbReference>
<feature type="binding site" evidence="11">
    <location>
        <position position="78"/>
    </location>
    <ligand>
        <name>substrate</name>
    </ligand>
</feature>
<feature type="binding site" evidence="11">
    <location>
        <position position="56"/>
    </location>
    <ligand>
        <name>substrate</name>
    </ligand>
</feature>
<comment type="cofactor">
    <cofactor evidence="11">
        <name>Mg(2+)</name>
        <dbReference type="ChEBI" id="CHEBI:18420"/>
    </cofactor>
    <text evidence="11">Binds 1 Mg(2+) ion per subunit.</text>
</comment>
<protein>
    <recommendedName>
        <fullName evidence="3 11">Shikimate kinase</fullName>
        <shortName evidence="11">SK</shortName>
        <ecNumber evidence="3 11">2.7.1.71</ecNumber>
    </recommendedName>
</protein>
<dbReference type="Proteomes" id="UP000032740">
    <property type="component" value="Chromosome"/>
</dbReference>
<evidence type="ECO:0000256" key="6">
    <source>
        <dbReference type="ARBA" id="ARBA00022741"/>
    </source>
</evidence>
<sequence>MRIYIIGMPGSGKSTVSKQLAEKISYELYDLDSEIEKNSHMFIDQIFSEYGEETFRNLETKELEKTVELKNVVVSCGGGIVTQKRNKRTTQTGLTIYIDTNIDIIKKRLEKDTTRPLLKSNNLENLYEKRFLKYQNFADWIVSNDKDSSQTVEKIVEYLKGKNII</sequence>
<name>U4KKL4_ALTPJ</name>
<dbReference type="PROSITE" id="PS01128">
    <property type="entry name" value="SHIKIMATE_KINASE"/>
    <property type="match status" value="1"/>
</dbReference>
<comment type="function">
    <text evidence="11">Catalyzes the specific phosphorylation of the 3-hydroxyl group of shikimic acid using ATP as a cosubstrate.</text>
</comment>
<comment type="caution">
    <text evidence="11">Lacks conserved residue(s) required for the propagation of feature annotation.</text>
</comment>
<comment type="similarity">
    <text evidence="2 11">Belongs to the shikimate kinase family.</text>
</comment>
<evidence type="ECO:0000256" key="11">
    <source>
        <dbReference type="HAMAP-Rule" id="MF_00109"/>
    </source>
</evidence>
<keyword evidence="9 11" id="KW-0057">Aromatic amino acid biosynthesis</keyword>
<gene>
    <name evidence="11 12" type="primary">aroK</name>
    <name evidence="12" type="ORF">BN85407220</name>
</gene>
<dbReference type="HOGENOM" id="CLU_057607_4_0_14"/>
<dbReference type="InterPro" id="IPR023000">
    <property type="entry name" value="Shikimate_kinase_CS"/>
</dbReference>
<comment type="subcellular location">
    <subcellularLocation>
        <location evidence="11">Cytoplasm</location>
    </subcellularLocation>
</comment>